<feature type="region of interest" description="Disordered" evidence="1">
    <location>
        <begin position="150"/>
        <end position="181"/>
    </location>
</feature>
<sequence length="181" mass="19500">MYKVPPLTSEKSMRHGTLQIATRICQPTLLHILRVVSQQDVHKLVDWLIEHHDLMNILGPPLADLISAHSPAHHAASIPAGAAAAEPVELEHAAQLRHASAALELSVASNAPRQAREHADALQHAADHVGDLLRVLDILLAHAAEHLRVRRRKRPQGRATPAAAAPVRHVADGAAAPAARR</sequence>
<gene>
    <name evidence="2" type="ORF">BBAD15_g5658</name>
</gene>
<name>A0A0A2VN10_BEABA</name>
<dbReference type="Proteomes" id="UP000030106">
    <property type="component" value="Unassembled WGS sequence"/>
</dbReference>
<protein>
    <submittedName>
        <fullName evidence="2">Uncharacterized protein</fullName>
    </submittedName>
</protein>
<evidence type="ECO:0000313" key="3">
    <source>
        <dbReference type="Proteomes" id="UP000030106"/>
    </source>
</evidence>
<evidence type="ECO:0000313" key="2">
    <source>
        <dbReference type="EMBL" id="KGQ09013.1"/>
    </source>
</evidence>
<feature type="compositionally biased region" description="Low complexity" evidence="1">
    <location>
        <begin position="172"/>
        <end position="181"/>
    </location>
</feature>
<organism evidence="2 3">
    <name type="scientific">Beauveria bassiana D1-5</name>
    <dbReference type="NCBI Taxonomy" id="1245745"/>
    <lineage>
        <taxon>Eukaryota</taxon>
        <taxon>Fungi</taxon>
        <taxon>Dikarya</taxon>
        <taxon>Ascomycota</taxon>
        <taxon>Pezizomycotina</taxon>
        <taxon>Sordariomycetes</taxon>
        <taxon>Hypocreomycetidae</taxon>
        <taxon>Hypocreales</taxon>
        <taxon>Cordycipitaceae</taxon>
        <taxon>Beauveria</taxon>
    </lineage>
</organism>
<dbReference type="EMBL" id="ANFO01000514">
    <property type="protein sequence ID" value="KGQ09013.1"/>
    <property type="molecule type" value="Genomic_DNA"/>
</dbReference>
<accession>A0A0A2VN10</accession>
<dbReference type="HOGENOM" id="CLU_1488751_0_0_1"/>
<proteinExistence type="predicted"/>
<evidence type="ECO:0000256" key="1">
    <source>
        <dbReference type="SAM" id="MobiDB-lite"/>
    </source>
</evidence>
<comment type="caution">
    <text evidence="2">The sequence shown here is derived from an EMBL/GenBank/DDBJ whole genome shotgun (WGS) entry which is preliminary data.</text>
</comment>
<reference evidence="2 3" key="1">
    <citation type="submission" date="2012-10" db="EMBL/GenBank/DDBJ databases">
        <title>Genome sequencing and analysis of entomopathogenic fungi Beauveria bassiana D1-5.</title>
        <authorList>
            <person name="Li Q."/>
            <person name="Wang L."/>
            <person name="Zhang Z."/>
            <person name="Wang Q."/>
            <person name="Ren J."/>
            <person name="Wang M."/>
            <person name="Xu W."/>
            <person name="Wang J."/>
            <person name="Lu Y."/>
            <person name="Du Q."/>
            <person name="Sun Z."/>
        </authorList>
    </citation>
    <scope>NUCLEOTIDE SEQUENCE [LARGE SCALE GENOMIC DNA]</scope>
    <source>
        <strain evidence="2 3">D1-5</strain>
    </source>
</reference>
<dbReference type="AlphaFoldDB" id="A0A0A2VN10"/>